<name>A0A1I8NIR4_MUSDO</name>
<dbReference type="KEGG" id="mde:105262321"/>
<dbReference type="RefSeq" id="XP_011295305.2">
    <property type="nucleotide sequence ID" value="XM_011297003.3"/>
</dbReference>
<evidence type="ECO:0000313" key="2">
    <source>
        <dbReference type="EnsemblMetazoa" id="MDOA015814-PA"/>
    </source>
</evidence>
<dbReference type="OrthoDB" id="19300at2759"/>
<evidence type="ECO:0000256" key="1">
    <source>
        <dbReference type="SAM" id="SignalP"/>
    </source>
</evidence>
<protein>
    <submittedName>
        <fullName evidence="2">Uncharacterized protein</fullName>
    </submittedName>
</protein>
<reference evidence="2" key="1">
    <citation type="submission" date="2020-05" db="UniProtKB">
        <authorList>
            <consortium name="EnsemblMetazoa"/>
        </authorList>
    </citation>
    <scope>IDENTIFICATION</scope>
    <source>
        <strain evidence="2">Aabys</strain>
    </source>
</reference>
<dbReference type="VEuPathDB" id="VectorBase:MDOMA2_019942"/>
<feature type="chain" id="PRO_5044561882" evidence="1">
    <location>
        <begin position="23"/>
        <end position="109"/>
    </location>
</feature>
<proteinExistence type="predicted"/>
<organism evidence="2">
    <name type="scientific">Musca domestica</name>
    <name type="common">House fly</name>
    <dbReference type="NCBI Taxonomy" id="7370"/>
    <lineage>
        <taxon>Eukaryota</taxon>
        <taxon>Metazoa</taxon>
        <taxon>Ecdysozoa</taxon>
        <taxon>Arthropoda</taxon>
        <taxon>Hexapoda</taxon>
        <taxon>Insecta</taxon>
        <taxon>Pterygota</taxon>
        <taxon>Neoptera</taxon>
        <taxon>Endopterygota</taxon>
        <taxon>Diptera</taxon>
        <taxon>Brachycera</taxon>
        <taxon>Muscomorpha</taxon>
        <taxon>Muscoidea</taxon>
        <taxon>Muscidae</taxon>
        <taxon>Musca</taxon>
    </lineage>
</organism>
<keyword evidence="1" id="KW-0732">Signal</keyword>
<gene>
    <name evidence="2" type="primary">105262321</name>
</gene>
<accession>A0A1I8NIR4</accession>
<feature type="signal peptide" evidence="1">
    <location>
        <begin position="1"/>
        <end position="22"/>
    </location>
</feature>
<sequence length="109" mass="12268">MFVKAFFLVVVVIIALSPATESVVLRQYNVFVNRGLREETISLDDDKDLVIKGNLIQVLPLPNNKDYAIKLEIDYDGTKNGYRAHYILTREEAVEVLRLSPSSLKSISG</sequence>
<dbReference type="AlphaFoldDB" id="A0A1I8NIR4"/>
<dbReference type="EnsemblMetazoa" id="MDOA015814-RA">
    <property type="protein sequence ID" value="MDOA015814-PA"/>
    <property type="gene ID" value="MDOA015814"/>
</dbReference>
<dbReference type="VEuPathDB" id="VectorBase:MDOA015814"/>